<keyword evidence="7" id="KW-1185">Reference proteome</keyword>
<dbReference type="InterPro" id="IPR009057">
    <property type="entry name" value="Homeodomain-like_sf"/>
</dbReference>
<dbReference type="PANTHER" id="PTHR47506:SF7">
    <property type="entry name" value="TRANSCRIPTIONAL REGULATORY PROTEIN"/>
    <property type="match status" value="1"/>
</dbReference>
<dbReference type="Pfam" id="PF00440">
    <property type="entry name" value="TetR_N"/>
    <property type="match status" value="1"/>
</dbReference>
<dbReference type="Gene3D" id="1.10.10.60">
    <property type="entry name" value="Homeodomain-like"/>
    <property type="match status" value="1"/>
</dbReference>
<sequence>MRYSSNHKAETRQRIIGEAARRFRKHGIEGTGLVPLMKALGLTHGGFYAHFESKDALVQASLEAAAEQTLERWQASTAAAPADAMLTPATPAGDEPVRAVIDDYLSARHRDEPGEGCPLPTLAAELGVRGQPSATADAMIEQMTALLADCHLEAGPGDGGIVALAAMVGALTLARAVSDRAASDGILAAVRAALQPAPREA</sequence>
<evidence type="ECO:0000259" key="5">
    <source>
        <dbReference type="PROSITE" id="PS50977"/>
    </source>
</evidence>
<keyword evidence="1" id="KW-0805">Transcription regulation</keyword>
<dbReference type="SUPFAM" id="SSF48498">
    <property type="entry name" value="Tetracyclin repressor-like, C-terminal domain"/>
    <property type="match status" value="1"/>
</dbReference>
<proteinExistence type="predicted"/>
<feature type="domain" description="HTH tetR-type" evidence="5">
    <location>
        <begin position="9"/>
        <end position="69"/>
    </location>
</feature>
<gene>
    <name evidence="6" type="ORF">NX784_26425</name>
</gene>
<organism evidence="6 7">
    <name type="scientific">Massilia pinisoli</name>
    <dbReference type="NCBI Taxonomy" id="1772194"/>
    <lineage>
        <taxon>Bacteria</taxon>
        <taxon>Pseudomonadati</taxon>
        <taxon>Pseudomonadota</taxon>
        <taxon>Betaproteobacteria</taxon>
        <taxon>Burkholderiales</taxon>
        <taxon>Oxalobacteraceae</taxon>
        <taxon>Telluria group</taxon>
        <taxon>Massilia</taxon>
    </lineage>
</organism>
<dbReference type="Proteomes" id="UP001204151">
    <property type="component" value="Unassembled WGS sequence"/>
</dbReference>
<reference evidence="6 7" key="1">
    <citation type="submission" date="2022-08" db="EMBL/GenBank/DDBJ databases">
        <title>Reclassification of Massilia species as members of the genera Telluria, Duganella, Pseudoduganella, Mokoshia gen. nov. and Zemynaea gen. nov. using orthogonal and non-orthogonal genome-based approaches.</title>
        <authorList>
            <person name="Bowman J.P."/>
        </authorList>
    </citation>
    <scope>NUCLEOTIDE SEQUENCE [LARGE SCALE GENOMIC DNA]</scope>
    <source>
        <strain evidence="6 7">JCM 31316</strain>
    </source>
</reference>
<evidence type="ECO:0000256" key="4">
    <source>
        <dbReference type="PROSITE-ProRule" id="PRU00335"/>
    </source>
</evidence>
<dbReference type="InterPro" id="IPR001647">
    <property type="entry name" value="HTH_TetR"/>
</dbReference>
<evidence type="ECO:0000313" key="7">
    <source>
        <dbReference type="Proteomes" id="UP001204151"/>
    </source>
</evidence>
<protein>
    <submittedName>
        <fullName evidence="6">TetR/AcrR family transcriptional regulator</fullName>
    </submittedName>
</protein>
<keyword evidence="3" id="KW-0804">Transcription</keyword>
<dbReference type="EMBL" id="JANUGW010000029">
    <property type="protein sequence ID" value="MCS0585128.1"/>
    <property type="molecule type" value="Genomic_DNA"/>
</dbReference>
<evidence type="ECO:0000256" key="1">
    <source>
        <dbReference type="ARBA" id="ARBA00023015"/>
    </source>
</evidence>
<evidence type="ECO:0000313" key="6">
    <source>
        <dbReference type="EMBL" id="MCS0585128.1"/>
    </source>
</evidence>
<dbReference type="SUPFAM" id="SSF46689">
    <property type="entry name" value="Homeodomain-like"/>
    <property type="match status" value="1"/>
</dbReference>
<dbReference type="Gene3D" id="1.10.357.10">
    <property type="entry name" value="Tetracycline Repressor, domain 2"/>
    <property type="match status" value="1"/>
</dbReference>
<dbReference type="PROSITE" id="PS50977">
    <property type="entry name" value="HTH_TETR_2"/>
    <property type="match status" value="1"/>
</dbReference>
<dbReference type="InterPro" id="IPR036271">
    <property type="entry name" value="Tet_transcr_reg_TetR-rel_C_sf"/>
</dbReference>
<evidence type="ECO:0000256" key="2">
    <source>
        <dbReference type="ARBA" id="ARBA00023125"/>
    </source>
</evidence>
<keyword evidence="2 4" id="KW-0238">DNA-binding</keyword>
<accession>A0ABT1ZYY0</accession>
<dbReference type="PANTHER" id="PTHR47506">
    <property type="entry name" value="TRANSCRIPTIONAL REGULATORY PROTEIN"/>
    <property type="match status" value="1"/>
</dbReference>
<comment type="caution">
    <text evidence="6">The sequence shown here is derived from an EMBL/GenBank/DDBJ whole genome shotgun (WGS) entry which is preliminary data.</text>
</comment>
<name>A0ABT1ZYY0_9BURK</name>
<dbReference type="RefSeq" id="WP_258819658.1">
    <property type="nucleotide sequence ID" value="NZ_JANUGW010000029.1"/>
</dbReference>
<dbReference type="PRINTS" id="PR00455">
    <property type="entry name" value="HTHTETR"/>
</dbReference>
<feature type="DNA-binding region" description="H-T-H motif" evidence="4">
    <location>
        <begin position="32"/>
        <end position="51"/>
    </location>
</feature>
<evidence type="ECO:0000256" key="3">
    <source>
        <dbReference type="ARBA" id="ARBA00023163"/>
    </source>
</evidence>